<dbReference type="EMBL" id="FXWV01000022">
    <property type="protein sequence ID" value="SMR78414.1"/>
    <property type="molecule type" value="Genomic_DNA"/>
</dbReference>
<dbReference type="Pfam" id="PF00501">
    <property type="entry name" value="AMP-binding"/>
    <property type="match status" value="1"/>
</dbReference>
<dbReference type="Pfam" id="PF13193">
    <property type="entry name" value="AMP-binding_C"/>
    <property type="match status" value="1"/>
</dbReference>
<protein>
    <submittedName>
        <fullName evidence="3">Long-chain acyl-CoA synthetase</fullName>
    </submittedName>
</protein>
<organism evidence="3 4">
    <name type="scientific">Marinobacterium sediminicola</name>
    <dbReference type="NCBI Taxonomy" id="518898"/>
    <lineage>
        <taxon>Bacteria</taxon>
        <taxon>Pseudomonadati</taxon>
        <taxon>Pseudomonadota</taxon>
        <taxon>Gammaproteobacteria</taxon>
        <taxon>Oceanospirillales</taxon>
        <taxon>Oceanospirillaceae</taxon>
        <taxon>Marinobacterium</taxon>
    </lineage>
</organism>
<dbReference type="InterPro" id="IPR025110">
    <property type="entry name" value="AMP-bd_C"/>
</dbReference>
<gene>
    <name evidence="3" type="ORF">SAMN04487964_12234</name>
</gene>
<dbReference type="SUPFAM" id="SSF56801">
    <property type="entry name" value="Acetyl-CoA synthetase-like"/>
    <property type="match status" value="1"/>
</dbReference>
<reference evidence="3 4" key="1">
    <citation type="submission" date="2017-05" db="EMBL/GenBank/DDBJ databases">
        <authorList>
            <person name="Varghese N."/>
            <person name="Submissions S."/>
        </authorList>
    </citation>
    <scope>NUCLEOTIDE SEQUENCE [LARGE SCALE GENOMIC DNA]</scope>
    <source>
        <strain evidence="3 4">CGMCC 1.7287</strain>
    </source>
</reference>
<evidence type="ECO:0000259" key="2">
    <source>
        <dbReference type="Pfam" id="PF13193"/>
    </source>
</evidence>
<accession>A0ABY1S4Q9</accession>
<proteinExistence type="predicted"/>
<dbReference type="InterPro" id="IPR000873">
    <property type="entry name" value="AMP-dep_synth/lig_dom"/>
</dbReference>
<dbReference type="InterPro" id="IPR042099">
    <property type="entry name" value="ANL_N_sf"/>
</dbReference>
<evidence type="ECO:0000313" key="3">
    <source>
        <dbReference type="EMBL" id="SMR78414.1"/>
    </source>
</evidence>
<dbReference type="Gene3D" id="3.30.300.30">
    <property type="match status" value="1"/>
</dbReference>
<feature type="domain" description="AMP-binding enzyme C-terminal" evidence="2">
    <location>
        <begin position="476"/>
        <end position="552"/>
    </location>
</feature>
<dbReference type="PANTHER" id="PTHR24096">
    <property type="entry name" value="LONG-CHAIN-FATTY-ACID--COA LIGASE"/>
    <property type="match status" value="1"/>
</dbReference>
<dbReference type="PANTHER" id="PTHR24096:SF393">
    <property type="entry name" value="LIGASE, PUTATIVE-RELATED"/>
    <property type="match status" value="1"/>
</dbReference>
<feature type="domain" description="AMP-dependent synthetase/ligase" evidence="1">
    <location>
        <begin position="49"/>
        <end position="426"/>
    </location>
</feature>
<name>A0ABY1S4Q9_9GAMM</name>
<dbReference type="Proteomes" id="UP001159257">
    <property type="component" value="Unassembled WGS sequence"/>
</dbReference>
<keyword evidence="4" id="KW-1185">Reference proteome</keyword>
<comment type="caution">
    <text evidence="3">The sequence shown here is derived from an EMBL/GenBank/DDBJ whole genome shotgun (WGS) entry which is preliminary data.</text>
</comment>
<sequence>MNAIAEKVAAIQAQLTAPGAPFELATVETDHGAYRVYKNAAPNLVELIRQARRDDDDCFMVYQGDRWSFRRFYAHVDALASWMYCQGIKPGDRVAIAMRNRPEWVAVFIAAARLGAVPAPLNSFGLGEELRDALQGLDAAVLACDSDRLSRIETSAVSDTTRILLVGPAPENDGHRCNPYDQVISRPVGALPDVTPKPEDPALILFTSGATSRAKAVVSSQRAVCQALFNIDYISAMSVMTSPEAMARIQQMRRAPVILTAVPLFHVSGLHAQLLTAVRTGRRLIFMHKWDPKAAVELMAAEQVTQFNGAPSMVMQLLREAEFHTDEIKGGLAGLGFGGAGLPQGLIDEVLDALPDQLVGIGYGMTESNGVGAGISGDLFRLQPPASGLISPLMDVRVMDPAGEVLETGQDGEICLKSITLMDGYLGDENATRDALRDGWLHTGDLGHVDADGFIYIVDRLKDVINRAGENIAAAEVESCLLRHPLVREAAVLGVPDEETGEAVVAVVAIQPGEELEEAELQAFVGEHLASYKVPSMVSVQQEKLPRNPAGKLLKQQIKKQLFL</sequence>
<dbReference type="InterPro" id="IPR045851">
    <property type="entry name" value="AMP-bd_C_sf"/>
</dbReference>
<evidence type="ECO:0000259" key="1">
    <source>
        <dbReference type="Pfam" id="PF00501"/>
    </source>
</evidence>
<dbReference type="RefSeq" id="WP_239041716.1">
    <property type="nucleotide sequence ID" value="NZ_BAAAEY010000019.1"/>
</dbReference>
<evidence type="ECO:0000313" key="4">
    <source>
        <dbReference type="Proteomes" id="UP001159257"/>
    </source>
</evidence>
<dbReference type="Gene3D" id="3.40.50.12780">
    <property type="entry name" value="N-terminal domain of ligase-like"/>
    <property type="match status" value="1"/>
</dbReference>